<gene>
    <name evidence="1" type="ORF">TNIN_9951</name>
</gene>
<organism evidence="1 2">
    <name type="scientific">Trichonephila inaurata madagascariensis</name>
    <dbReference type="NCBI Taxonomy" id="2747483"/>
    <lineage>
        <taxon>Eukaryota</taxon>
        <taxon>Metazoa</taxon>
        <taxon>Ecdysozoa</taxon>
        <taxon>Arthropoda</taxon>
        <taxon>Chelicerata</taxon>
        <taxon>Arachnida</taxon>
        <taxon>Araneae</taxon>
        <taxon>Araneomorphae</taxon>
        <taxon>Entelegynae</taxon>
        <taxon>Araneoidea</taxon>
        <taxon>Nephilidae</taxon>
        <taxon>Trichonephila</taxon>
        <taxon>Trichonephila inaurata</taxon>
    </lineage>
</organism>
<keyword evidence="2" id="KW-1185">Reference proteome</keyword>
<accession>A0A8X6XFC3</accession>
<proteinExistence type="predicted"/>
<comment type="caution">
    <text evidence="1">The sequence shown here is derived from an EMBL/GenBank/DDBJ whole genome shotgun (WGS) entry which is preliminary data.</text>
</comment>
<dbReference type="Proteomes" id="UP000886998">
    <property type="component" value="Unassembled WGS sequence"/>
</dbReference>
<sequence>MRQLIAITPDNPNRNAVEIEVITDGIIKHTAVYTEELIHSTDSNEEDIMDSNINLTWYSQPRQFVQQNRHNFHQPRNNENVQRQECQLIIDSTVCSKHFFTLVDTGSNVSLIPINLSKQLKNFKTLKNSDVKINQTCGTIHPKGIITVYM</sequence>
<reference evidence="1" key="1">
    <citation type="submission" date="2020-08" db="EMBL/GenBank/DDBJ databases">
        <title>Multicomponent nature underlies the extraordinary mechanical properties of spider dragline silk.</title>
        <authorList>
            <person name="Kono N."/>
            <person name="Nakamura H."/>
            <person name="Mori M."/>
            <person name="Yoshida Y."/>
            <person name="Ohtoshi R."/>
            <person name="Malay A.D."/>
            <person name="Moran D.A.P."/>
            <person name="Tomita M."/>
            <person name="Numata K."/>
            <person name="Arakawa K."/>
        </authorList>
    </citation>
    <scope>NUCLEOTIDE SEQUENCE</scope>
</reference>
<dbReference type="EMBL" id="BMAV01008904">
    <property type="protein sequence ID" value="GFY52778.1"/>
    <property type="molecule type" value="Genomic_DNA"/>
</dbReference>
<dbReference type="AlphaFoldDB" id="A0A8X6XFC3"/>
<name>A0A8X6XFC3_9ARAC</name>
<protein>
    <submittedName>
        <fullName evidence="1">Uncharacterized protein</fullName>
    </submittedName>
</protein>
<evidence type="ECO:0000313" key="1">
    <source>
        <dbReference type="EMBL" id="GFY52778.1"/>
    </source>
</evidence>
<evidence type="ECO:0000313" key="2">
    <source>
        <dbReference type="Proteomes" id="UP000886998"/>
    </source>
</evidence>